<feature type="active site" description="Nucleophile" evidence="4">
    <location>
        <position position="25"/>
    </location>
</feature>
<feature type="short sequence motif" description="GXSXG" evidence="4">
    <location>
        <begin position="23"/>
        <end position="27"/>
    </location>
</feature>
<organism evidence="7 8">
    <name type="scientific">Stachybotrys chlorohalonatus (strain IBT 40285)</name>
    <dbReference type="NCBI Taxonomy" id="1283841"/>
    <lineage>
        <taxon>Eukaryota</taxon>
        <taxon>Fungi</taxon>
        <taxon>Dikarya</taxon>
        <taxon>Ascomycota</taxon>
        <taxon>Pezizomycotina</taxon>
        <taxon>Sordariomycetes</taxon>
        <taxon>Hypocreomycetidae</taxon>
        <taxon>Hypocreales</taxon>
        <taxon>Stachybotryaceae</taxon>
        <taxon>Stachybotrys</taxon>
    </lineage>
</organism>
<dbReference type="GO" id="GO:0047499">
    <property type="term" value="F:calcium-independent phospholipase A2 activity"/>
    <property type="evidence" value="ECO:0007669"/>
    <property type="project" value="TreeGrafter"/>
</dbReference>
<feature type="short sequence motif" description="DGA/G" evidence="4">
    <location>
        <begin position="186"/>
        <end position="188"/>
    </location>
</feature>
<dbReference type="STRING" id="1283841.A0A084R1X5"/>
<feature type="active site" description="Proton acceptor" evidence="4">
    <location>
        <position position="186"/>
    </location>
</feature>
<dbReference type="PANTHER" id="PTHR24185:SF1">
    <property type="entry name" value="CALCIUM-INDEPENDENT PHOSPHOLIPASE A2-GAMMA"/>
    <property type="match status" value="1"/>
</dbReference>
<dbReference type="GO" id="GO:0046486">
    <property type="term" value="P:glycerolipid metabolic process"/>
    <property type="evidence" value="ECO:0007669"/>
    <property type="project" value="UniProtKB-ARBA"/>
</dbReference>
<accession>A0A084R1X5</accession>
<dbReference type="InterPro" id="IPR016035">
    <property type="entry name" value="Acyl_Trfase/lysoPLipase"/>
</dbReference>
<dbReference type="Proteomes" id="UP000028524">
    <property type="component" value="Unassembled WGS sequence"/>
</dbReference>
<dbReference type="GO" id="GO:0019369">
    <property type="term" value="P:arachidonate metabolic process"/>
    <property type="evidence" value="ECO:0007669"/>
    <property type="project" value="TreeGrafter"/>
</dbReference>
<comment type="caution">
    <text evidence="4">Lacks conserved residue(s) required for the propagation of feature annotation.</text>
</comment>
<dbReference type="GO" id="GO:0016020">
    <property type="term" value="C:membrane"/>
    <property type="evidence" value="ECO:0007669"/>
    <property type="project" value="TreeGrafter"/>
</dbReference>
<dbReference type="InParanoid" id="A0A084R1X5"/>
<dbReference type="Pfam" id="PF01734">
    <property type="entry name" value="Patatin"/>
    <property type="match status" value="1"/>
</dbReference>
<keyword evidence="5" id="KW-0472">Membrane</keyword>
<keyword evidence="1 4" id="KW-0378">Hydrolase</keyword>
<dbReference type="PROSITE" id="PS51635">
    <property type="entry name" value="PNPLA"/>
    <property type="match status" value="1"/>
</dbReference>
<evidence type="ECO:0000256" key="1">
    <source>
        <dbReference type="ARBA" id="ARBA00022801"/>
    </source>
</evidence>
<dbReference type="InterPro" id="IPR002641">
    <property type="entry name" value="PNPLA_dom"/>
</dbReference>
<protein>
    <recommendedName>
        <fullName evidence="6">PNPLA domain-containing protein</fullName>
    </recommendedName>
</protein>
<proteinExistence type="predicted"/>
<evidence type="ECO:0000256" key="4">
    <source>
        <dbReference type="PROSITE-ProRule" id="PRU01161"/>
    </source>
</evidence>
<evidence type="ECO:0000256" key="3">
    <source>
        <dbReference type="ARBA" id="ARBA00023098"/>
    </source>
</evidence>
<dbReference type="OMA" id="NVEAHTD"/>
<sequence length="317" mass="36403">MKKINDGRNQRILPHEYFHLAGGTSTGGLAALLLFRLKMNTKQAIEVYNEMAKEIFSPRLPWFLGGYNLQEFGRLGYWVGNPSLWAKALVLPSRFSDSYLRKAIDDIMAREDQRGGDTLRKPGITPMFMCATSVTNECAELFRSYNPPQGVDDRFRSITVRDAALATSAAPTYLPMVKIGNEEFWDGGLLNNNPINQVWDARYEIESSNRNEPDISCVVSIGCGRVNRPIRQPGRGFLNTVSTAISYTTNTEAKHQDFKRRIDMLRRRNMNIHYFRFNVELEEEINLDDWQSMPRLEKTTRQQLGHGWDLGRTLQSW</sequence>
<evidence type="ECO:0000259" key="6">
    <source>
        <dbReference type="PROSITE" id="PS51635"/>
    </source>
</evidence>
<dbReference type="EMBL" id="KL659284">
    <property type="protein sequence ID" value="KFA70210.1"/>
    <property type="molecule type" value="Genomic_DNA"/>
</dbReference>
<reference evidence="7 8" key="1">
    <citation type="journal article" date="2014" name="BMC Genomics">
        <title>Comparative genome sequencing reveals chemotype-specific gene clusters in the toxigenic black mold Stachybotrys.</title>
        <authorList>
            <person name="Semeiks J."/>
            <person name="Borek D."/>
            <person name="Otwinowski Z."/>
            <person name="Grishin N.V."/>
        </authorList>
    </citation>
    <scope>NUCLEOTIDE SEQUENCE [LARGE SCALE GENOMIC DNA]</scope>
    <source>
        <strain evidence="7 8">IBT 40285</strain>
    </source>
</reference>
<keyword evidence="2 4" id="KW-0442">Lipid degradation</keyword>
<keyword evidence="5" id="KW-0812">Transmembrane</keyword>
<dbReference type="SUPFAM" id="SSF52151">
    <property type="entry name" value="FabD/lysophospholipase-like"/>
    <property type="match status" value="1"/>
</dbReference>
<dbReference type="HOGENOM" id="CLU_000288_144_2_1"/>
<dbReference type="AlphaFoldDB" id="A0A084R1X5"/>
<evidence type="ECO:0000313" key="8">
    <source>
        <dbReference type="Proteomes" id="UP000028524"/>
    </source>
</evidence>
<keyword evidence="8" id="KW-1185">Reference proteome</keyword>
<name>A0A084R1X5_STAC4</name>
<dbReference type="GO" id="GO:0016042">
    <property type="term" value="P:lipid catabolic process"/>
    <property type="evidence" value="ECO:0007669"/>
    <property type="project" value="UniProtKB-UniRule"/>
</dbReference>
<keyword evidence="3 4" id="KW-0443">Lipid metabolism</keyword>
<keyword evidence="5" id="KW-1133">Transmembrane helix</keyword>
<feature type="domain" description="PNPLA" evidence="6">
    <location>
        <begin position="1"/>
        <end position="199"/>
    </location>
</feature>
<evidence type="ECO:0000313" key="7">
    <source>
        <dbReference type="EMBL" id="KFA70210.1"/>
    </source>
</evidence>
<evidence type="ECO:0000256" key="5">
    <source>
        <dbReference type="SAM" id="Phobius"/>
    </source>
</evidence>
<dbReference type="OrthoDB" id="1658288at2759"/>
<dbReference type="PANTHER" id="PTHR24185">
    <property type="entry name" value="CALCIUM-INDEPENDENT PHOSPHOLIPASE A2-GAMMA"/>
    <property type="match status" value="1"/>
</dbReference>
<evidence type="ECO:0000256" key="2">
    <source>
        <dbReference type="ARBA" id="ARBA00022963"/>
    </source>
</evidence>
<gene>
    <name evidence="7" type="ORF">S40285_04414</name>
</gene>
<feature type="transmembrane region" description="Helical" evidence="5">
    <location>
        <begin position="17"/>
        <end position="35"/>
    </location>
</feature>
<dbReference type="Gene3D" id="3.40.1090.10">
    <property type="entry name" value="Cytosolic phospholipase A2 catalytic domain"/>
    <property type="match status" value="1"/>
</dbReference>